<dbReference type="Gene3D" id="1.20.1740.10">
    <property type="entry name" value="Amino acid/polyamine transporter I"/>
    <property type="match status" value="1"/>
</dbReference>
<evidence type="ECO:0000256" key="4">
    <source>
        <dbReference type="ARBA" id="ARBA00022692"/>
    </source>
</evidence>
<dbReference type="InterPro" id="IPR044566">
    <property type="entry name" value="RMV1-like"/>
</dbReference>
<accession>A0A5J5ICE6</accession>
<dbReference type="PIRSF" id="PIRSF006060">
    <property type="entry name" value="AA_transporter"/>
    <property type="match status" value="1"/>
</dbReference>
<dbReference type="PANTHER" id="PTHR45826">
    <property type="entry name" value="POLYAMINE TRANSPORTER PUT1"/>
    <property type="match status" value="1"/>
</dbReference>
<comment type="subcellular location">
    <subcellularLocation>
        <location evidence="1">Cell membrane</location>
        <topology evidence="1">Multi-pass membrane protein</topology>
    </subcellularLocation>
</comment>
<feature type="transmembrane region" description="Helical" evidence="7">
    <location>
        <begin position="238"/>
        <end position="257"/>
    </location>
</feature>
<dbReference type="GO" id="GO:0005886">
    <property type="term" value="C:plasma membrane"/>
    <property type="evidence" value="ECO:0007669"/>
    <property type="project" value="UniProtKB-SubCell"/>
</dbReference>
<name>A0A5J5ICE6_9BACT</name>
<evidence type="ECO:0000313" key="8">
    <source>
        <dbReference type="EMBL" id="KAA9035874.1"/>
    </source>
</evidence>
<feature type="transmembrane region" description="Helical" evidence="7">
    <location>
        <begin position="423"/>
        <end position="443"/>
    </location>
</feature>
<organism evidence="8 9">
    <name type="scientific">Ginsengibacter hankyongi</name>
    <dbReference type="NCBI Taxonomy" id="2607284"/>
    <lineage>
        <taxon>Bacteria</taxon>
        <taxon>Pseudomonadati</taxon>
        <taxon>Bacteroidota</taxon>
        <taxon>Chitinophagia</taxon>
        <taxon>Chitinophagales</taxon>
        <taxon>Chitinophagaceae</taxon>
        <taxon>Ginsengibacter</taxon>
    </lineage>
</organism>
<keyword evidence="6 7" id="KW-0472">Membrane</keyword>
<dbReference type="PANTHER" id="PTHR45826:SF2">
    <property type="entry name" value="AMINO ACID TRANSPORTER"/>
    <property type="match status" value="1"/>
</dbReference>
<evidence type="ECO:0000313" key="9">
    <source>
        <dbReference type="Proteomes" id="UP000326903"/>
    </source>
</evidence>
<keyword evidence="2" id="KW-0813">Transport</keyword>
<evidence type="ECO:0000256" key="2">
    <source>
        <dbReference type="ARBA" id="ARBA00022448"/>
    </source>
</evidence>
<comment type="caution">
    <text evidence="8">The sequence shown here is derived from an EMBL/GenBank/DDBJ whole genome shotgun (WGS) entry which is preliminary data.</text>
</comment>
<evidence type="ECO:0000256" key="3">
    <source>
        <dbReference type="ARBA" id="ARBA00022475"/>
    </source>
</evidence>
<reference evidence="8 9" key="1">
    <citation type="submission" date="2019-09" db="EMBL/GenBank/DDBJ databases">
        <title>Draft genome sequence of Ginsengibacter sp. BR5-29.</title>
        <authorList>
            <person name="Im W.-T."/>
        </authorList>
    </citation>
    <scope>NUCLEOTIDE SEQUENCE [LARGE SCALE GENOMIC DNA]</scope>
    <source>
        <strain evidence="8 9">BR5-29</strain>
    </source>
</reference>
<keyword evidence="3" id="KW-1003">Cell membrane</keyword>
<keyword evidence="4 7" id="KW-0812">Transmembrane</keyword>
<evidence type="ECO:0000256" key="5">
    <source>
        <dbReference type="ARBA" id="ARBA00022989"/>
    </source>
</evidence>
<feature type="transmembrane region" description="Helical" evidence="7">
    <location>
        <begin position="55"/>
        <end position="75"/>
    </location>
</feature>
<feature type="transmembrane region" description="Helical" evidence="7">
    <location>
        <begin position="198"/>
        <end position="217"/>
    </location>
</feature>
<feature type="transmembrane region" description="Helical" evidence="7">
    <location>
        <begin position="397"/>
        <end position="417"/>
    </location>
</feature>
<keyword evidence="5 7" id="KW-1133">Transmembrane helix</keyword>
<dbReference type="Proteomes" id="UP000326903">
    <property type="component" value="Unassembled WGS sequence"/>
</dbReference>
<dbReference type="Pfam" id="PF13520">
    <property type="entry name" value="AA_permease_2"/>
    <property type="match status" value="1"/>
</dbReference>
<feature type="transmembrane region" description="Helical" evidence="7">
    <location>
        <begin position="23"/>
        <end position="43"/>
    </location>
</feature>
<feature type="transmembrane region" description="Helical" evidence="7">
    <location>
        <begin position="332"/>
        <end position="350"/>
    </location>
</feature>
<gene>
    <name evidence="8" type="ORF">FW778_20180</name>
</gene>
<proteinExistence type="predicted"/>
<feature type="transmembrane region" description="Helical" evidence="7">
    <location>
        <begin position="282"/>
        <end position="304"/>
    </location>
</feature>
<feature type="transmembrane region" description="Helical" evidence="7">
    <location>
        <begin position="166"/>
        <end position="186"/>
    </location>
</feature>
<dbReference type="InterPro" id="IPR002293">
    <property type="entry name" value="AA/rel_permease1"/>
</dbReference>
<dbReference type="EMBL" id="VYQF01000010">
    <property type="protein sequence ID" value="KAA9035874.1"/>
    <property type="molecule type" value="Genomic_DNA"/>
</dbReference>
<feature type="transmembrane region" description="Helical" evidence="7">
    <location>
        <begin position="136"/>
        <end position="154"/>
    </location>
</feature>
<evidence type="ECO:0000256" key="7">
    <source>
        <dbReference type="SAM" id="Phobius"/>
    </source>
</evidence>
<keyword evidence="9" id="KW-1185">Reference proteome</keyword>
<sequence length="450" mass="49786">MRRFCQFLILTILIKKLPLRKRLHILQLAAIVFFTVSGGPYGLEPLLGYAGTHGALLLLIVTPILWDVPAILTVLELNSMMPVTGGYYQWVKKTLGLRFGFYEGWWTWLYTFVDLAIYPVLFVSYASFFFPEIAHFKIPICLVIIWAGAALNIVGISPVGKASLMLGLLVIAPFIVLFVIAINNGTHFSFPAPSLKGIPFSSIGMALYTVMWNFFGWDNTTTYAEEVDRPARTYLKSISIAFATVILVYIMVLYSTLHYNINAQTLNEQGYPALGLLAGGEWLGAAISIGGMAGALGLFSAVLLSVSRVPQVMADDGLLPAKIHTLHPRFKTPYISIIICAIVVSFMILWSFQELIIIDVTLYGAGLFLEFITLIVLRIKSPTVHRPFRIPLSVRGLCVMVFLPVALFAIALTGAFAEDGKMFMPAVFAVAALVSAEVFWQIIKMVKKRI</sequence>
<feature type="transmembrane region" description="Helical" evidence="7">
    <location>
        <begin position="356"/>
        <end position="377"/>
    </location>
</feature>
<evidence type="ECO:0000256" key="1">
    <source>
        <dbReference type="ARBA" id="ARBA00004651"/>
    </source>
</evidence>
<evidence type="ECO:0000256" key="6">
    <source>
        <dbReference type="ARBA" id="ARBA00023136"/>
    </source>
</evidence>
<protein>
    <submittedName>
        <fullName evidence="8">APC family permease</fullName>
    </submittedName>
</protein>
<dbReference type="AlphaFoldDB" id="A0A5J5ICE6"/>
<dbReference type="GO" id="GO:0022857">
    <property type="term" value="F:transmembrane transporter activity"/>
    <property type="evidence" value="ECO:0007669"/>
    <property type="project" value="InterPro"/>
</dbReference>